<evidence type="ECO:0000313" key="1">
    <source>
        <dbReference type="EMBL" id="HFZ08736.1"/>
    </source>
</evidence>
<proteinExistence type="predicted"/>
<dbReference type="EMBL" id="DTGG01000038">
    <property type="protein sequence ID" value="HFZ08736.1"/>
    <property type="molecule type" value="Genomic_DNA"/>
</dbReference>
<gene>
    <name evidence="1" type="ORF">ENV41_01200</name>
</gene>
<dbReference type="AlphaFoldDB" id="A0A7V3J9C8"/>
<reference evidence="1" key="1">
    <citation type="journal article" date="2020" name="mSystems">
        <title>Genome- and Community-Level Interaction Insights into Carbon Utilization and Element Cycling Functions of Hydrothermarchaeota in Hydrothermal Sediment.</title>
        <authorList>
            <person name="Zhou Z."/>
            <person name="Liu Y."/>
            <person name="Xu W."/>
            <person name="Pan J."/>
            <person name="Luo Z.H."/>
            <person name="Li M."/>
        </authorList>
    </citation>
    <scope>NUCLEOTIDE SEQUENCE [LARGE SCALE GENOMIC DNA]</scope>
    <source>
        <strain evidence="1">SpSt-757</strain>
    </source>
</reference>
<comment type="caution">
    <text evidence="1">The sequence shown here is derived from an EMBL/GenBank/DDBJ whole genome shotgun (WGS) entry which is preliminary data.</text>
</comment>
<accession>A0A7V3J9C8</accession>
<name>A0A7V3J9C8_UNCC3</name>
<organism evidence="1">
    <name type="scientific">candidate division CPR3 bacterium</name>
    <dbReference type="NCBI Taxonomy" id="2268181"/>
    <lineage>
        <taxon>Bacteria</taxon>
        <taxon>Bacteria division CPR3</taxon>
    </lineage>
</organism>
<sequence>MNEDEILSESEIIRRILDLAEDIARGKMVVSIYKVEDIEDHYEQPSIIGYIGMHVRDERDYIKEIEVVLEDVRLDPVWAYVWERYYSPSWEILSVGKTWVYHHLAEDEQLREIDWEDLPKNMRKAIDIRISDWFEDWIHRMYFE</sequence>
<protein>
    <submittedName>
        <fullName evidence="1">Uncharacterized protein</fullName>
    </submittedName>
</protein>